<dbReference type="EMBL" id="SROY01000002">
    <property type="protein sequence ID" value="TLX21765.1"/>
    <property type="molecule type" value="Genomic_DNA"/>
</dbReference>
<dbReference type="RefSeq" id="WP_138347866.1">
    <property type="nucleotide sequence ID" value="NZ_SROY01000002.1"/>
</dbReference>
<keyword evidence="2" id="KW-0732">Signal</keyword>
<accession>A0A5R9PE37</accession>
<sequence>MRRIASLLATALLAGCAGAAPSSPQAPDREDTNVHETAPQTVTLGVGERATLADGSQLTYLRLVNDSRCPPDVRCVWAGDAEIRLRWQPARGAASELSLHTSPLRGQGQTDATVGGLRIALQSLERGIAPKATLAITAAP</sequence>
<feature type="signal peptide" evidence="2">
    <location>
        <begin position="1"/>
        <end position="19"/>
    </location>
</feature>
<organism evidence="3 4">
    <name type="scientific">Thermomonas fusca</name>
    <dbReference type="NCBI Taxonomy" id="215690"/>
    <lineage>
        <taxon>Bacteria</taxon>
        <taxon>Pseudomonadati</taxon>
        <taxon>Pseudomonadota</taxon>
        <taxon>Gammaproteobacteria</taxon>
        <taxon>Lysobacterales</taxon>
        <taxon>Lysobacteraceae</taxon>
        <taxon>Thermomonas</taxon>
    </lineage>
</organism>
<protein>
    <recommendedName>
        <fullName evidence="5">Lipoprotein</fullName>
    </recommendedName>
</protein>
<evidence type="ECO:0000313" key="4">
    <source>
        <dbReference type="Proteomes" id="UP000308508"/>
    </source>
</evidence>
<comment type="caution">
    <text evidence="3">The sequence shown here is derived from an EMBL/GenBank/DDBJ whole genome shotgun (WGS) entry which is preliminary data.</text>
</comment>
<dbReference type="Proteomes" id="UP000308508">
    <property type="component" value="Unassembled WGS sequence"/>
</dbReference>
<feature type="region of interest" description="Disordered" evidence="1">
    <location>
        <begin position="18"/>
        <end position="39"/>
    </location>
</feature>
<proteinExistence type="predicted"/>
<evidence type="ECO:0000256" key="1">
    <source>
        <dbReference type="SAM" id="MobiDB-lite"/>
    </source>
</evidence>
<name>A0A5R9PE37_9GAMM</name>
<evidence type="ECO:0000256" key="2">
    <source>
        <dbReference type="SAM" id="SignalP"/>
    </source>
</evidence>
<dbReference type="STRING" id="1123377.GCA_000423885_00568"/>
<keyword evidence="4" id="KW-1185">Reference proteome</keyword>
<evidence type="ECO:0000313" key="3">
    <source>
        <dbReference type="EMBL" id="TLX21765.1"/>
    </source>
</evidence>
<dbReference type="PROSITE" id="PS51257">
    <property type="entry name" value="PROKAR_LIPOPROTEIN"/>
    <property type="match status" value="1"/>
</dbReference>
<dbReference type="AlphaFoldDB" id="A0A5R9PE37"/>
<reference evidence="3 4" key="1">
    <citation type="submission" date="2019-04" db="EMBL/GenBank/DDBJ databases">
        <authorList>
            <person name="Grouzdev D.S."/>
            <person name="Nazina T.N."/>
        </authorList>
    </citation>
    <scope>NUCLEOTIDE SEQUENCE [LARGE SCALE GENOMIC DNA]</scope>
    <source>
        <strain evidence="3 4">SHC 3-19</strain>
    </source>
</reference>
<feature type="chain" id="PRO_5024301188" description="Lipoprotein" evidence="2">
    <location>
        <begin position="20"/>
        <end position="140"/>
    </location>
</feature>
<gene>
    <name evidence="3" type="ORF">E5S66_04235</name>
</gene>
<evidence type="ECO:0008006" key="5">
    <source>
        <dbReference type="Google" id="ProtNLM"/>
    </source>
</evidence>